<keyword evidence="1" id="KW-1133">Transmembrane helix</keyword>
<proteinExistence type="predicted"/>
<comment type="caution">
    <text evidence="2">The sequence shown here is derived from an EMBL/GenBank/DDBJ whole genome shotgun (WGS) entry which is preliminary data.</text>
</comment>
<accession>A0A927AUJ1</accession>
<evidence type="ECO:0000256" key="1">
    <source>
        <dbReference type="SAM" id="Phobius"/>
    </source>
</evidence>
<evidence type="ECO:0000313" key="3">
    <source>
        <dbReference type="Proteomes" id="UP000598820"/>
    </source>
</evidence>
<keyword evidence="1" id="KW-0812">Transmembrane</keyword>
<name>A0A927AUJ1_9BACT</name>
<dbReference type="SUPFAM" id="SSF52266">
    <property type="entry name" value="SGNH hydrolase"/>
    <property type="match status" value="1"/>
</dbReference>
<protein>
    <recommendedName>
        <fullName evidence="4">AlgX/AlgJ SGNH hydrolase-like domain-containing protein</fullName>
    </recommendedName>
</protein>
<feature type="transmembrane region" description="Helical" evidence="1">
    <location>
        <begin position="7"/>
        <end position="29"/>
    </location>
</feature>
<evidence type="ECO:0000313" key="2">
    <source>
        <dbReference type="EMBL" id="MBD2704577.1"/>
    </source>
</evidence>
<dbReference type="EMBL" id="JACWZY010000033">
    <property type="protein sequence ID" value="MBD2704577.1"/>
    <property type="molecule type" value="Genomic_DNA"/>
</dbReference>
<gene>
    <name evidence="2" type="ORF">IC229_28305</name>
</gene>
<dbReference type="RefSeq" id="WP_190891258.1">
    <property type="nucleotide sequence ID" value="NZ_JACWZY010000033.1"/>
</dbReference>
<organism evidence="2 3">
    <name type="scientific">Spirosoma profusum</name>
    <dbReference type="NCBI Taxonomy" id="2771354"/>
    <lineage>
        <taxon>Bacteria</taxon>
        <taxon>Pseudomonadati</taxon>
        <taxon>Bacteroidota</taxon>
        <taxon>Cytophagia</taxon>
        <taxon>Cytophagales</taxon>
        <taxon>Cytophagaceae</taxon>
        <taxon>Spirosoma</taxon>
    </lineage>
</organism>
<evidence type="ECO:0008006" key="4">
    <source>
        <dbReference type="Google" id="ProtNLM"/>
    </source>
</evidence>
<reference evidence="2" key="1">
    <citation type="submission" date="2020-09" db="EMBL/GenBank/DDBJ databases">
        <authorList>
            <person name="Kim M.K."/>
        </authorList>
    </citation>
    <scope>NUCLEOTIDE SEQUENCE</scope>
    <source>
        <strain evidence="2">BT702</strain>
    </source>
</reference>
<sequence>MHILRYFILAIALILWAGGLFSTVSHWLYEAGVIAEDYRYGDLYRLWPLPKFKETHYRCPSANRSSDTSSTHLYIIGDSFSDPKQLSESDFGVSHYQRVAWEFQQRAQLDTSKRNVLFIETVERHFRDHFAVSVNQLIVQNDTSQTASLKPTLKQRIRNELNLKNVNERLESELFGQDWALWFKEVKAELTLKWFDRDNGAVTLAKNQQHIFLNLDTDTTNRLNSSFAPLTDKEVNTLVDSVNATADRYLRLGFDEVYLSIVPNKATILEPSRGVYNHLIERVQANPRLKVPFIDTYSRFKKAPSSPYWKSDTHWNCDGRSIWLQAVYQKVKI</sequence>
<dbReference type="Proteomes" id="UP000598820">
    <property type="component" value="Unassembled WGS sequence"/>
</dbReference>
<keyword evidence="3" id="KW-1185">Reference proteome</keyword>
<dbReference type="AlphaFoldDB" id="A0A927AUJ1"/>
<keyword evidence="1" id="KW-0472">Membrane</keyword>